<keyword evidence="2" id="KW-0472">Membrane</keyword>
<dbReference type="PANTHER" id="PTHR30627">
    <property type="entry name" value="PEPTIDOGLYCAN D,D-TRANSPEPTIDASE"/>
    <property type="match status" value="1"/>
</dbReference>
<dbReference type="EMBL" id="SNRY01007143">
    <property type="protein sequence ID" value="KAA6311012.1"/>
    <property type="molecule type" value="Genomic_DNA"/>
</dbReference>
<evidence type="ECO:0000259" key="3">
    <source>
        <dbReference type="PROSITE" id="PS51178"/>
    </source>
</evidence>
<comment type="subcellular location">
    <subcellularLocation>
        <location evidence="1">Membrane</location>
    </subcellularLocation>
</comment>
<gene>
    <name evidence="4" type="ORF">EZS27_037783</name>
</gene>
<dbReference type="SUPFAM" id="SSF56601">
    <property type="entry name" value="beta-lactamase/transpeptidase-like"/>
    <property type="match status" value="1"/>
</dbReference>
<dbReference type="PANTHER" id="PTHR30627:SF1">
    <property type="entry name" value="PEPTIDOGLYCAN D,D-TRANSPEPTIDASE FTSI"/>
    <property type="match status" value="1"/>
</dbReference>
<dbReference type="AlphaFoldDB" id="A0A5J4PP80"/>
<reference evidence="4" key="1">
    <citation type="submission" date="2019-03" db="EMBL/GenBank/DDBJ databases">
        <title>Single cell metagenomics reveals metabolic interactions within the superorganism composed of flagellate Streblomastix strix and complex community of Bacteroidetes bacteria on its surface.</title>
        <authorList>
            <person name="Treitli S.C."/>
            <person name="Kolisko M."/>
            <person name="Husnik F."/>
            <person name="Keeling P."/>
            <person name="Hampl V."/>
        </authorList>
    </citation>
    <scope>NUCLEOTIDE SEQUENCE</scope>
    <source>
        <strain evidence="4">STM</strain>
    </source>
</reference>
<sequence>ISGKTGTAQVSKGIIGYKSGTVDYWVSFCGYFPSEAPEYSGIVVIQKSETASGGLMAGSVFGRIAEKVYAKKLVLDITDAIDINSTTIPQVKRGEMTEAQTALKGLEIESYARFPIDEKTLVWGQAQTGRNSKGIILGKQEFLRDFMPNVTGMGAKDIVYLLESKGLKVLITGVGKAYAQSIPEGTLIKTGQSVTIQLK</sequence>
<dbReference type="Gene3D" id="3.30.450.330">
    <property type="match status" value="1"/>
</dbReference>
<protein>
    <submittedName>
        <fullName evidence="4">Penicillin-binding protein 2</fullName>
    </submittedName>
</protein>
<evidence type="ECO:0000313" key="4">
    <source>
        <dbReference type="EMBL" id="KAA6311012.1"/>
    </source>
</evidence>
<dbReference type="GO" id="GO:0008658">
    <property type="term" value="F:penicillin binding"/>
    <property type="evidence" value="ECO:0007669"/>
    <property type="project" value="InterPro"/>
</dbReference>
<comment type="caution">
    <text evidence="4">The sequence shown here is derived from an EMBL/GenBank/DDBJ whole genome shotgun (WGS) entry which is preliminary data.</text>
</comment>
<dbReference type="CDD" id="cd06575">
    <property type="entry name" value="PASTA_Pbp2x-like_2"/>
    <property type="match status" value="1"/>
</dbReference>
<dbReference type="Pfam" id="PF00905">
    <property type="entry name" value="Transpeptidase"/>
    <property type="match status" value="1"/>
</dbReference>
<feature type="domain" description="PASTA" evidence="3">
    <location>
        <begin position="138"/>
        <end position="199"/>
    </location>
</feature>
<feature type="non-terminal residue" evidence="4">
    <location>
        <position position="1"/>
    </location>
</feature>
<dbReference type="GO" id="GO:0071555">
    <property type="term" value="P:cell wall organization"/>
    <property type="evidence" value="ECO:0007669"/>
    <property type="project" value="TreeGrafter"/>
</dbReference>
<dbReference type="Pfam" id="PF03793">
    <property type="entry name" value="PASTA"/>
    <property type="match status" value="1"/>
</dbReference>
<dbReference type="InterPro" id="IPR050515">
    <property type="entry name" value="Beta-lactam/transpept"/>
</dbReference>
<dbReference type="SUPFAM" id="SSF54184">
    <property type="entry name" value="Penicillin-binding protein 2x (pbp-2x), c-terminal domain"/>
    <property type="match status" value="1"/>
</dbReference>
<organism evidence="4">
    <name type="scientific">termite gut metagenome</name>
    <dbReference type="NCBI Taxonomy" id="433724"/>
    <lineage>
        <taxon>unclassified sequences</taxon>
        <taxon>metagenomes</taxon>
        <taxon>organismal metagenomes</taxon>
    </lineage>
</organism>
<dbReference type="InterPro" id="IPR001460">
    <property type="entry name" value="PCN-bd_Tpept"/>
</dbReference>
<proteinExistence type="predicted"/>
<dbReference type="InterPro" id="IPR012338">
    <property type="entry name" value="Beta-lactam/transpept-like"/>
</dbReference>
<name>A0A5J4PP80_9ZZZZ</name>
<dbReference type="GO" id="GO:0005886">
    <property type="term" value="C:plasma membrane"/>
    <property type="evidence" value="ECO:0007669"/>
    <property type="project" value="TreeGrafter"/>
</dbReference>
<dbReference type="PROSITE" id="PS51178">
    <property type="entry name" value="PASTA"/>
    <property type="match status" value="1"/>
</dbReference>
<evidence type="ECO:0000256" key="2">
    <source>
        <dbReference type="ARBA" id="ARBA00023136"/>
    </source>
</evidence>
<dbReference type="InterPro" id="IPR005543">
    <property type="entry name" value="PASTA_dom"/>
</dbReference>
<accession>A0A5J4PP80</accession>
<evidence type="ECO:0000256" key="1">
    <source>
        <dbReference type="ARBA" id="ARBA00004370"/>
    </source>
</evidence>